<name>A0AAU8JVQ3_9ACTN</name>
<dbReference type="PANTHER" id="PTHR33392:SF6">
    <property type="entry name" value="POLYISOPRENYL-TEICHOIC ACID--PEPTIDOGLYCAN TEICHOIC ACID TRANSFERASE TAGU"/>
    <property type="match status" value="1"/>
</dbReference>
<dbReference type="EMBL" id="CP159872">
    <property type="protein sequence ID" value="XCM79893.1"/>
    <property type="molecule type" value="Genomic_DNA"/>
</dbReference>
<feature type="compositionally biased region" description="Low complexity" evidence="2">
    <location>
        <begin position="409"/>
        <end position="428"/>
    </location>
</feature>
<dbReference type="AlphaFoldDB" id="A0AAU8JVQ3"/>
<feature type="region of interest" description="Disordered" evidence="2">
    <location>
        <begin position="536"/>
        <end position="562"/>
    </location>
</feature>
<feature type="region of interest" description="Disordered" evidence="2">
    <location>
        <begin position="402"/>
        <end position="440"/>
    </location>
</feature>
<accession>A0AAU8JVQ3</accession>
<reference evidence="6" key="1">
    <citation type="submission" date="2024-06" db="EMBL/GenBank/DDBJ databases">
        <title>The genome sequences of Kitasatospora sp. strain HUAS MG31.</title>
        <authorList>
            <person name="Mo P."/>
        </authorList>
    </citation>
    <scope>NUCLEOTIDE SEQUENCE</scope>
    <source>
        <strain evidence="6">HUAS MG31</strain>
    </source>
</reference>
<keyword evidence="3" id="KW-1133">Transmembrane helix</keyword>
<gene>
    <name evidence="6" type="ORF">ABWK59_13695</name>
</gene>
<dbReference type="RefSeq" id="WP_354640854.1">
    <property type="nucleotide sequence ID" value="NZ_CP159872.1"/>
</dbReference>
<keyword evidence="3" id="KW-0812">Transmembrane</keyword>
<feature type="domain" description="LytR/CpsA/Psr regulator C-terminal" evidence="5">
    <location>
        <begin position="447"/>
        <end position="530"/>
    </location>
</feature>
<evidence type="ECO:0000259" key="5">
    <source>
        <dbReference type="Pfam" id="PF13399"/>
    </source>
</evidence>
<dbReference type="InterPro" id="IPR004474">
    <property type="entry name" value="LytR_CpsA_psr"/>
</dbReference>
<feature type="region of interest" description="Disordered" evidence="2">
    <location>
        <begin position="1"/>
        <end position="63"/>
    </location>
</feature>
<dbReference type="Gene3D" id="3.40.630.190">
    <property type="entry name" value="LCP protein"/>
    <property type="match status" value="1"/>
</dbReference>
<proteinExistence type="inferred from homology"/>
<sequence>MTSSESIPVTGGRAAARRAAAAGGATLGERAGGGGSGGPNDGEPGGGAPGGGGRRADRRRSANGRRKRWIRWVALTTGVVLVTGCGAGYLYYRHLNANIQAGSKNLSDEQGARTAPDAKGRTPLNILLLGTDSRGSKENVDLGGSADEADRPGLADVQMLLHVSADRSNASLIVVPRDSMVDMPACRGEDGKEYKATRHTQINEALARGGPGCVVGTWIKLTGLDIDHYMMVDFSGVVRMADAIGGVPVCVNMNMYDRYQPGIGGTDLKLPKGTTPLKGEDALKWLRVRDAWGSDIGRTKAQRMYLSSMLRQLRSSGRLTDPGELMGLAEAATKSLSVDRPLADVRKLYDLGGELRSVPPERITTLTIPWKPDPANSAKVQLKEPDAGQVWKMLLADAPLDGKGPVPAPGASDAASPGAAGASAPAGGAPAGGASAGPAKGPVNKAVAVTVQNASGATNRATEVKGALTAAGFTKAVPASAAVRSTTELLYGNGLRAEAEAVAAALKLPDGALKESAGTKGVTVVIGKDWPSGTTFAGPASQPVPTELPKAADSSTSDVEGCMEVNPQGGIYTWK</sequence>
<feature type="transmembrane region" description="Helical" evidence="3">
    <location>
        <begin position="69"/>
        <end position="92"/>
    </location>
</feature>
<organism evidence="6">
    <name type="scientific">Kitasatospora camelliae</name>
    <dbReference type="NCBI Taxonomy" id="3156397"/>
    <lineage>
        <taxon>Bacteria</taxon>
        <taxon>Bacillati</taxon>
        <taxon>Actinomycetota</taxon>
        <taxon>Actinomycetes</taxon>
        <taxon>Kitasatosporales</taxon>
        <taxon>Streptomycetaceae</taxon>
        <taxon>Kitasatospora</taxon>
    </lineage>
</organism>
<comment type="similarity">
    <text evidence="1">Belongs to the LytR/CpsA/Psr (LCP) family.</text>
</comment>
<dbReference type="PANTHER" id="PTHR33392">
    <property type="entry name" value="POLYISOPRENYL-TEICHOIC ACID--PEPTIDOGLYCAN TEICHOIC ACID TRANSFERASE TAGU"/>
    <property type="match status" value="1"/>
</dbReference>
<dbReference type="NCBIfam" id="TIGR00350">
    <property type="entry name" value="lytR_cpsA_psr"/>
    <property type="match status" value="1"/>
</dbReference>
<evidence type="ECO:0000256" key="1">
    <source>
        <dbReference type="ARBA" id="ARBA00006068"/>
    </source>
</evidence>
<evidence type="ECO:0000256" key="2">
    <source>
        <dbReference type="SAM" id="MobiDB-lite"/>
    </source>
</evidence>
<dbReference type="InterPro" id="IPR050922">
    <property type="entry name" value="LytR/CpsA/Psr_CW_biosynth"/>
</dbReference>
<feature type="compositionally biased region" description="Gly residues" evidence="2">
    <location>
        <begin position="30"/>
        <end position="53"/>
    </location>
</feature>
<keyword evidence="3" id="KW-0472">Membrane</keyword>
<dbReference type="KEGG" id="kcm:ABWK59_13695"/>
<dbReference type="Gene3D" id="3.30.70.2390">
    <property type="match status" value="1"/>
</dbReference>
<dbReference type="Pfam" id="PF13399">
    <property type="entry name" value="LytR_C"/>
    <property type="match status" value="1"/>
</dbReference>
<evidence type="ECO:0000256" key="3">
    <source>
        <dbReference type="SAM" id="Phobius"/>
    </source>
</evidence>
<protein>
    <submittedName>
        <fullName evidence="6">LCP family protein</fullName>
    </submittedName>
</protein>
<evidence type="ECO:0000259" key="4">
    <source>
        <dbReference type="Pfam" id="PF03816"/>
    </source>
</evidence>
<evidence type="ECO:0000313" key="6">
    <source>
        <dbReference type="EMBL" id="XCM79893.1"/>
    </source>
</evidence>
<dbReference type="Pfam" id="PF03816">
    <property type="entry name" value="LytR_cpsA_psr"/>
    <property type="match status" value="1"/>
</dbReference>
<dbReference type="InterPro" id="IPR027381">
    <property type="entry name" value="LytR/CpsA/Psr_C"/>
</dbReference>
<feature type="domain" description="Cell envelope-related transcriptional attenuator" evidence="4">
    <location>
        <begin position="155"/>
        <end position="314"/>
    </location>
</feature>
<feature type="compositionally biased region" description="Low complexity" evidence="2">
    <location>
        <begin position="10"/>
        <end position="29"/>
    </location>
</feature>